<protein>
    <submittedName>
        <fullName evidence="1">CLUMA_CG009857, isoform A</fullName>
    </submittedName>
</protein>
<dbReference type="OrthoDB" id="9990008at2759"/>
<dbReference type="Gene3D" id="2.10.110.10">
    <property type="entry name" value="Cysteine Rich Protein"/>
    <property type="match status" value="1"/>
</dbReference>
<keyword evidence="2" id="KW-1185">Reference proteome</keyword>
<evidence type="ECO:0000313" key="1">
    <source>
        <dbReference type="EMBL" id="CRK96441.1"/>
    </source>
</evidence>
<reference evidence="1 2" key="1">
    <citation type="submission" date="2015-04" db="EMBL/GenBank/DDBJ databases">
        <authorList>
            <person name="Syromyatnikov M.Y."/>
            <person name="Popov V.N."/>
        </authorList>
    </citation>
    <scope>NUCLEOTIDE SEQUENCE [LARGE SCALE GENOMIC DNA]</scope>
</reference>
<dbReference type="EMBL" id="CVRI01000043">
    <property type="protein sequence ID" value="CRK96441.1"/>
    <property type="molecule type" value="Genomic_DNA"/>
</dbReference>
<name>A0A1J1IDC1_9DIPT</name>
<sequence>MILKQEFSEEASKISDISKGMKHVDNEALIKMTNQRIKTELRSCTACGDPIADRYLLEVGGCTWHGSC</sequence>
<dbReference type="Proteomes" id="UP000183832">
    <property type="component" value="Unassembled WGS sequence"/>
</dbReference>
<feature type="non-terminal residue" evidence="1">
    <location>
        <position position="68"/>
    </location>
</feature>
<dbReference type="AlphaFoldDB" id="A0A1J1IDC1"/>
<organism evidence="1 2">
    <name type="scientific">Clunio marinus</name>
    <dbReference type="NCBI Taxonomy" id="568069"/>
    <lineage>
        <taxon>Eukaryota</taxon>
        <taxon>Metazoa</taxon>
        <taxon>Ecdysozoa</taxon>
        <taxon>Arthropoda</taxon>
        <taxon>Hexapoda</taxon>
        <taxon>Insecta</taxon>
        <taxon>Pterygota</taxon>
        <taxon>Neoptera</taxon>
        <taxon>Endopterygota</taxon>
        <taxon>Diptera</taxon>
        <taxon>Nematocera</taxon>
        <taxon>Chironomoidea</taxon>
        <taxon>Chironomidae</taxon>
        <taxon>Clunio</taxon>
    </lineage>
</organism>
<proteinExistence type="predicted"/>
<gene>
    <name evidence="1" type="primary">similar to LIM</name>
    <name evidence="1" type="synonym">homeobox protein Awh</name>
    <name evidence="1" type="ORF">CLUMA_CG009857</name>
</gene>
<dbReference type="SUPFAM" id="SSF57716">
    <property type="entry name" value="Glucocorticoid receptor-like (DNA-binding domain)"/>
    <property type="match status" value="1"/>
</dbReference>
<evidence type="ECO:0000313" key="2">
    <source>
        <dbReference type="Proteomes" id="UP000183832"/>
    </source>
</evidence>
<accession>A0A1J1IDC1</accession>